<dbReference type="PANTHER" id="PTHR38792:SF3">
    <property type="entry name" value="BNR_ASP-BOX REPEAT DOMAIN PROTEIN (AFU_ORTHOLOGUE AFUA_7G06430)-RELATED"/>
    <property type="match status" value="1"/>
</dbReference>
<dbReference type="GO" id="GO:0016787">
    <property type="term" value="F:hydrolase activity"/>
    <property type="evidence" value="ECO:0007669"/>
    <property type="project" value="UniProtKB-KW"/>
</dbReference>
<keyword evidence="3" id="KW-1185">Reference proteome</keyword>
<sequence>MKLISCLLSLLPALTIALPQSSAPTTFSRRVVYTPPSNYNDPRVLYARTAQLPNGDLLATWENYSPEPPLVWFPIFRSSDNGYTWKEISKVEDQVKGWGLRYQPFLYVLPEAFGEFPAGTVLLSGSAIPTDLSQTQIELYASRDGGVTWKFVSHVAAGGRAVPNNGLTPVWEPFLMLHKKKLINYYSDQRDNATYGQKMVHQTTTDGKTWGPVVDDVKYPTYTDRPGMPTVAKLPNGKFIMAYEYGGGPAITTSYQFPVYYKIVSDPEKFGAATGISLKASDGTIPTGSPYVVWSSAGGKNGTLIVSAHSSGDIYINKGLGEGPWKKVSTPEGSSYTRHLRVLKDQSKLLIMGGGQLPPSTTNQITVSVMDISKL</sequence>
<keyword evidence="1" id="KW-0732">Signal</keyword>
<dbReference type="Proteomes" id="UP000799778">
    <property type="component" value="Unassembled WGS sequence"/>
</dbReference>
<evidence type="ECO:0000313" key="3">
    <source>
        <dbReference type="Proteomes" id="UP000799778"/>
    </source>
</evidence>
<dbReference type="CDD" id="cd15482">
    <property type="entry name" value="Sialidase_non-viral"/>
    <property type="match status" value="1"/>
</dbReference>
<evidence type="ECO:0000256" key="1">
    <source>
        <dbReference type="SAM" id="SignalP"/>
    </source>
</evidence>
<keyword evidence="2" id="KW-0378">Hydrolase</keyword>
<name>A0A6A5XCN4_9PLEO</name>
<reference evidence="2" key="1">
    <citation type="journal article" date="2020" name="Stud. Mycol.">
        <title>101 Dothideomycetes genomes: a test case for predicting lifestyles and emergence of pathogens.</title>
        <authorList>
            <person name="Haridas S."/>
            <person name="Albert R."/>
            <person name="Binder M."/>
            <person name="Bloem J."/>
            <person name="Labutti K."/>
            <person name="Salamov A."/>
            <person name="Andreopoulos B."/>
            <person name="Baker S."/>
            <person name="Barry K."/>
            <person name="Bills G."/>
            <person name="Bluhm B."/>
            <person name="Cannon C."/>
            <person name="Castanera R."/>
            <person name="Culley D."/>
            <person name="Daum C."/>
            <person name="Ezra D."/>
            <person name="Gonzalez J."/>
            <person name="Henrissat B."/>
            <person name="Kuo A."/>
            <person name="Liang C."/>
            <person name="Lipzen A."/>
            <person name="Lutzoni F."/>
            <person name="Magnuson J."/>
            <person name="Mondo S."/>
            <person name="Nolan M."/>
            <person name="Ohm R."/>
            <person name="Pangilinan J."/>
            <person name="Park H.-J."/>
            <person name="Ramirez L."/>
            <person name="Alfaro M."/>
            <person name="Sun H."/>
            <person name="Tritt A."/>
            <person name="Yoshinaga Y."/>
            <person name="Zwiers L.-H."/>
            <person name="Turgeon B."/>
            <person name="Goodwin S."/>
            <person name="Spatafora J."/>
            <person name="Crous P."/>
            <person name="Grigoriev I."/>
        </authorList>
    </citation>
    <scope>NUCLEOTIDE SEQUENCE</scope>
    <source>
        <strain evidence="2">CBS 175.79</strain>
    </source>
</reference>
<organism evidence="2 3">
    <name type="scientific">Aaosphaeria arxii CBS 175.79</name>
    <dbReference type="NCBI Taxonomy" id="1450172"/>
    <lineage>
        <taxon>Eukaryota</taxon>
        <taxon>Fungi</taxon>
        <taxon>Dikarya</taxon>
        <taxon>Ascomycota</taxon>
        <taxon>Pezizomycotina</taxon>
        <taxon>Dothideomycetes</taxon>
        <taxon>Pleosporomycetidae</taxon>
        <taxon>Pleosporales</taxon>
        <taxon>Pleosporales incertae sedis</taxon>
        <taxon>Aaosphaeria</taxon>
    </lineage>
</organism>
<dbReference type="RefSeq" id="XP_033378906.1">
    <property type="nucleotide sequence ID" value="XM_033529278.1"/>
</dbReference>
<dbReference type="Gene3D" id="2.120.10.10">
    <property type="match status" value="1"/>
</dbReference>
<proteinExistence type="predicted"/>
<dbReference type="OrthoDB" id="2130735at2759"/>
<accession>A0A6A5XCN4</accession>
<protein>
    <submittedName>
        <fullName evidence="2">Glycoside hydrolase family 93 protein</fullName>
    </submittedName>
</protein>
<dbReference type="EMBL" id="ML978076">
    <property type="protein sequence ID" value="KAF2010567.1"/>
    <property type="molecule type" value="Genomic_DNA"/>
</dbReference>
<dbReference type="GeneID" id="54286675"/>
<dbReference type="AlphaFoldDB" id="A0A6A5XCN4"/>
<evidence type="ECO:0000313" key="2">
    <source>
        <dbReference type="EMBL" id="KAF2010567.1"/>
    </source>
</evidence>
<dbReference type="PANTHER" id="PTHR38792">
    <property type="entry name" value="BNR/ASP-BOX REPEAT DOMAIN PROTEIN (AFU_ORTHOLOGUE AFUA_7G06430)-RELATED"/>
    <property type="match status" value="1"/>
</dbReference>
<feature type="signal peptide" evidence="1">
    <location>
        <begin position="1"/>
        <end position="17"/>
    </location>
</feature>
<gene>
    <name evidence="2" type="ORF">BU24DRAFT_427686</name>
</gene>
<dbReference type="SUPFAM" id="SSF110296">
    <property type="entry name" value="Oligoxyloglucan reducing end-specific cellobiohydrolase"/>
    <property type="match status" value="1"/>
</dbReference>
<feature type="chain" id="PRO_5025562055" evidence="1">
    <location>
        <begin position="18"/>
        <end position="375"/>
    </location>
</feature>